<dbReference type="Pfam" id="PF13860">
    <property type="entry name" value="FlgD_ig"/>
    <property type="match status" value="1"/>
</dbReference>
<evidence type="ECO:0000259" key="7">
    <source>
        <dbReference type="Pfam" id="PF13861"/>
    </source>
</evidence>
<accession>A0A1D2QQI3</accession>
<feature type="domain" description="FlgD/Vpr Ig-like" evidence="6">
    <location>
        <begin position="119"/>
        <end position="164"/>
    </location>
</feature>
<feature type="domain" description="FlgD Tudor-like" evidence="7">
    <location>
        <begin position="91"/>
        <end position="241"/>
    </location>
</feature>
<evidence type="ECO:0000256" key="5">
    <source>
        <dbReference type="RuleBase" id="RU362076"/>
    </source>
</evidence>
<evidence type="ECO:0000256" key="4">
    <source>
        <dbReference type="ARBA" id="ARBA00024746"/>
    </source>
</evidence>
<protein>
    <recommendedName>
        <fullName evidence="2 5">Basal-body rod modification protein FlgD</fullName>
    </recommendedName>
</protein>
<dbReference type="InterPro" id="IPR025965">
    <property type="entry name" value="FlgD/Vpr_Ig-like"/>
</dbReference>
<dbReference type="Proteomes" id="UP000242502">
    <property type="component" value="Unassembled WGS sequence"/>
</dbReference>
<evidence type="ECO:0000256" key="1">
    <source>
        <dbReference type="ARBA" id="ARBA00010577"/>
    </source>
</evidence>
<reference evidence="8 9" key="1">
    <citation type="journal article" date="2016" name="Appl. Environ. Microbiol.">
        <title>Lack of Overt Genome Reduction in the Bryostatin-Producing Bryozoan Symbiont "Candidatus Endobugula sertula".</title>
        <authorList>
            <person name="Miller I.J."/>
            <person name="Vanee N."/>
            <person name="Fong S.S."/>
            <person name="Lim-Fong G.E."/>
            <person name="Kwan J.C."/>
        </authorList>
    </citation>
    <scope>NUCLEOTIDE SEQUENCE [LARGE SCALE GENOMIC DNA]</scope>
    <source>
        <strain evidence="8">AB1-4</strain>
    </source>
</reference>
<evidence type="ECO:0000259" key="6">
    <source>
        <dbReference type="Pfam" id="PF13860"/>
    </source>
</evidence>
<dbReference type="Pfam" id="PF03963">
    <property type="entry name" value="FlgD"/>
    <property type="match status" value="1"/>
</dbReference>
<comment type="function">
    <text evidence="4 5">Required for flagellar hook formation. May act as a scaffolding protein.</text>
</comment>
<dbReference type="STRING" id="62101.AB835_06990"/>
<dbReference type="AlphaFoldDB" id="A0A1D2QQI3"/>
<organism evidence="8 9">
    <name type="scientific">Candidatus Endobugula sertula</name>
    <name type="common">Bugula neritina bacterial symbiont</name>
    <dbReference type="NCBI Taxonomy" id="62101"/>
    <lineage>
        <taxon>Bacteria</taxon>
        <taxon>Pseudomonadati</taxon>
        <taxon>Pseudomonadota</taxon>
        <taxon>Gammaproteobacteria</taxon>
        <taxon>Cellvibrionales</taxon>
        <taxon>Cellvibrionaceae</taxon>
        <taxon>Candidatus Endobugula</taxon>
    </lineage>
</organism>
<dbReference type="GO" id="GO:0044781">
    <property type="term" value="P:bacterial-type flagellum organization"/>
    <property type="evidence" value="ECO:0007669"/>
    <property type="project" value="UniProtKB-UniRule"/>
</dbReference>
<keyword evidence="8" id="KW-0966">Cell projection</keyword>
<evidence type="ECO:0000313" key="9">
    <source>
        <dbReference type="Proteomes" id="UP000242502"/>
    </source>
</evidence>
<dbReference type="Gene3D" id="2.30.30.910">
    <property type="match status" value="1"/>
</dbReference>
<evidence type="ECO:0000313" key="8">
    <source>
        <dbReference type="EMBL" id="ODS23800.1"/>
    </source>
</evidence>
<dbReference type="EMBL" id="MDLC01000020">
    <property type="protein sequence ID" value="ODS23800.1"/>
    <property type="molecule type" value="Genomic_DNA"/>
</dbReference>
<dbReference type="Pfam" id="PF13861">
    <property type="entry name" value="FLgD_tudor"/>
    <property type="match status" value="1"/>
</dbReference>
<evidence type="ECO:0000256" key="3">
    <source>
        <dbReference type="ARBA" id="ARBA00022795"/>
    </source>
</evidence>
<dbReference type="InterPro" id="IPR005648">
    <property type="entry name" value="FlgD"/>
</dbReference>
<evidence type="ECO:0000256" key="2">
    <source>
        <dbReference type="ARBA" id="ARBA00016013"/>
    </source>
</evidence>
<dbReference type="Gene3D" id="2.60.40.4070">
    <property type="match status" value="1"/>
</dbReference>
<dbReference type="InterPro" id="IPR025963">
    <property type="entry name" value="FLgD_Tudor"/>
</dbReference>
<gene>
    <name evidence="8" type="ORF">AB835_06990</name>
</gene>
<keyword evidence="3 5" id="KW-1005">Bacterial flagellum biogenesis</keyword>
<name>A0A1D2QQI3_9GAMM</name>
<keyword evidence="8" id="KW-0282">Flagellum</keyword>
<comment type="caution">
    <text evidence="8">The sequence shown here is derived from an EMBL/GenBank/DDBJ whole genome shotgun (WGS) entry which is preliminary data.</text>
</comment>
<keyword evidence="8" id="KW-0969">Cilium</keyword>
<proteinExistence type="inferred from homology"/>
<sequence length="244" mass="26674">MNNDIANNTFLNTVSLDRRQEVAAEQEKKSGNELGQSVFLELMITQLENQDPLSPQENSDFIAQLAQFSSVEGLERLNTNFDDFSGNFRSNQALEASSLVGRPVSVPTSEAQLVENGFVGGTITLPQSTTELTINIYNEDNALVQQVPLGTQRVGDVVFRWDGKRIEVNGELTSWQATESMISGNFRFEALALQQNELGAMESEQLETALTANVNSVTAAENGQLILNLSGLGAVNINDVKQFN</sequence>
<comment type="similarity">
    <text evidence="1 5">Belongs to the FlgD family.</text>
</comment>